<sequence>MTDRRTLAIRCGVAAPNVALAGIVLSTFVAAPETFTWQTRALSDMGRVTARTFWLFNGGLILGGLLGTPFVALLWTGARNRLERIGIVLTGVAVLGMVGVGIFFLGHTAYYLESSLHGLAALMVFGVAPIAQLLTGTGQVLAGDRWIAVASIWLGVAHLAGWLGWLLVRSAAADPGHWFAVPEFVAAVAFGVWILILAKTAAVRSGTRDGSRTTTGSRRTG</sequence>
<feature type="transmembrane region" description="Helical" evidence="1">
    <location>
        <begin position="116"/>
        <end position="134"/>
    </location>
</feature>
<name>A0A9E7SUQ7_9EURY</name>
<reference evidence="2" key="1">
    <citation type="submission" date="2022-06" db="EMBL/GenBank/DDBJ databases">
        <title>Diverse halophilic archaea isolated from saline environments.</title>
        <authorList>
            <person name="Cui H.-L."/>
        </authorList>
    </citation>
    <scope>NUCLEOTIDE SEQUENCE</scope>
    <source>
        <strain evidence="2">WLHS1</strain>
    </source>
</reference>
<keyword evidence="1" id="KW-1133">Transmembrane helix</keyword>
<dbReference type="Pfam" id="PF06197">
    <property type="entry name" value="DUF998"/>
    <property type="match status" value="1"/>
</dbReference>
<dbReference type="GeneID" id="73291444"/>
<feature type="transmembrane region" description="Helical" evidence="1">
    <location>
        <begin position="146"/>
        <end position="167"/>
    </location>
</feature>
<dbReference type="PANTHER" id="PTHR42241">
    <property type="entry name" value="HYPOTHETICAL MEMBRANE PROTEIN, CONSERVED, DUF998 FAMILY"/>
    <property type="match status" value="1"/>
</dbReference>
<feature type="transmembrane region" description="Helical" evidence="1">
    <location>
        <begin position="7"/>
        <end position="32"/>
    </location>
</feature>
<evidence type="ECO:0000256" key="1">
    <source>
        <dbReference type="SAM" id="Phobius"/>
    </source>
</evidence>
<keyword evidence="1" id="KW-0472">Membrane</keyword>
<organism evidence="2 3">
    <name type="scientific">Natronosalvus rutilus</name>
    <dbReference type="NCBI Taxonomy" id="2953753"/>
    <lineage>
        <taxon>Archaea</taxon>
        <taxon>Methanobacteriati</taxon>
        <taxon>Methanobacteriota</taxon>
        <taxon>Stenosarchaea group</taxon>
        <taxon>Halobacteria</taxon>
        <taxon>Halobacteriales</taxon>
        <taxon>Natrialbaceae</taxon>
        <taxon>Natronosalvus</taxon>
    </lineage>
</organism>
<protein>
    <submittedName>
        <fullName evidence="2">DUF998 domain-containing protein</fullName>
    </submittedName>
</protein>
<keyword evidence="3" id="KW-1185">Reference proteome</keyword>
<gene>
    <name evidence="2" type="ORF">NGM29_15320</name>
</gene>
<dbReference type="InterPro" id="IPR009339">
    <property type="entry name" value="DUF998"/>
</dbReference>
<dbReference type="KEGG" id="sawl:NGM29_15320"/>
<feature type="transmembrane region" description="Helical" evidence="1">
    <location>
        <begin position="52"/>
        <end position="75"/>
    </location>
</feature>
<dbReference type="RefSeq" id="WP_254157312.1">
    <property type="nucleotide sequence ID" value="NZ_CP100355.1"/>
</dbReference>
<keyword evidence="1" id="KW-0812">Transmembrane</keyword>
<accession>A0A9E7SUQ7</accession>
<dbReference type="Proteomes" id="UP001056855">
    <property type="component" value="Chromosome"/>
</dbReference>
<feature type="transmembrane region" description="Helical" evidence="1">
    <location>
        <begin position="179"/>
        <end position="198"/>
    </location>
</feature>
<dbReference type="EMBL" id="CP100355">
    <property type="protein sequence ID" value="UTF53127.1"/>
    <property type="molecule type" value="Genomic_DNA"/>
</dbReference>
<evidence type="ECO:0000313" key="2">
    <source>
        <dbReference type="EMBL" id="UTF53127.1"/>
    </source>
</evidence>
<feature type="transmembrane region" description="Helical" evidence="1">
    <location>
        <begin position="87"/>
        <end position="110"/>
    </location>
</feature>
<dbReference type="AlphaFoldDB" id="A0A9E7SUQ7"/>
<proteinExistence type="predicted"/>
<evidence type="ECO:0000313" key="3">
    <source>
        <dbReference type="Proteomes" id="UP001056855"/>
    </source>
</evidence>
<dbReference type="PANTHER" id="PTHR42241:SF2">
    <property type="entry name" value="HYPOTHETICAL MEMBRANE PROTEIN, CONSERVED, DUF998 FAMILY"/>
    <property type="match status" value="1"/>
</dbReference>